<dbReference type="InterPro" id="IPR014880">
    <property type="entry name" value="SoxZ_dom"/>
</dbReference>
<dbReference type="InterPro" id="IPR006311">
    <property type="entry name" value="TAT_signal"/>
</dbReference>
<dbReference type="RefSeq" id="WP_367624945.1">
    <property type="nucleotide sequence ID" value="NZ_JBFNQD010000006.1"/>
</dbReference>
<evidence type="ECO:0000313" key="5">
    <source>
        <dbReference type="Proteomes" id="UP001555786"/>
    </source>
</evidence>
<dbReference type="EMBL" id="JBFNQD010000006">
    <property type="protein sequence ID" value="MEW9307528.1"/>
    <property type="molecule type" value="Genomic_DNA"/>
</dbReference>
<dbReference type="InterPro" id="IPR038162">
    <property type="entry name" value="SoxY_sf"/>
</dbReference>
<evidence type="ECO:0000313" key="4">
    <source>
        <dbReference type="EMBL" id="MEW9307528.1"/>
    </source>
</evidence>
<dbReference type="InterPro" id="IPR030831">
    <property type="entry name" value="Fuse-rel_SoxYZ"/>
</dbReference>
<dbReference type="InterPro" id="IPR014756">
    <property type="entry name" value="Ig_E-set"/>
</dbReference>
<evidence type="ECO:0000259" key="3">
    <source>
        <dbReference type="Pfam" id="PF13501"/>
    </source>
</evidence>
<evidence type="ECO:0000256" key="1">
    <source>
        <dbReference type="SAM" id="MobiDB-lite"/>
    </source>
</evidence>
<dbReference type="Proteomes" id="UP001555786">
    <property type="component" value="Unassembled WGS sequence"/>
</dbReference>
<dbReference type="NCBIfam" id="TIGR04557">
    <property type="entry name" value="fuse_rel_SoxYZ"/>
    <property type="match status" value="1"/>
</dbReference>
<comment type="caution">
    <text evidence="4">The sequence shown here is derived from an EMBL/GenBank/DDBJ whole genome shotgun (WGS) entry which is preliminary data.</text>
</comment>
<sequence length="278" mass="30229">MTFLEKRAGSCPSRRRFLGGTGLVALMLLAIPGWAEAGDTPSEASWESIRPDLFGEKTIDAEPVLRLSAPVRAEDAALVPIEVHVDLPADDSRTIRAITLVVDENPSPLVAAFKLGEGRRQFSLSTRIRVNSYSYIRAVGETSDGRLHMTKAFVKAAGGCSAPAGKDPVEAKANLGKMRFRDFSGTGSKEAQIQIRHPNYSGMQMDQVTRLYTPAWFVQTLAVTQGQRPIFSMEGGISLSEDPTFRFSYDKDGQPISVDAKDTEGNEFKRAFPADGGS</sequence>
<feature type="domain" description="Sulphur oxidation protein SoxZ" evidence="2">
    <location>
        <begin position="189"/>
        <end position="270"/>
    </location>
</feature>
<evidence type="ECO:0000259" key="2">
    <source>
        <dbReference type="Pfam" id="PF08770"/>
    </source>
</evidence>
<gene>
    <name evidence="4" type="ORF">ABXS05_18390</name>
</gene>
<protein>
    <submittedName>
        <fullName evidence="4">Quinoprotein dehydrogenase-associated SoxYZ-like carrier</fullName>
    </submittedName>
</protein>
<dbReference type="Pfam" id="PF13501">
    <property type="entry name" value="SoxY"/>
    <property type="match status" value="1"/>
</dbReference>
<accession>A0ABV3PPY3</accession>
<keyword evidence="5" id="KW-1185">Reference proteome</keyword>
<name>A0ABV3PPY3_9HYPH</name>
<dbReference type="Gene3D" id="2.60.40.2470">
    <property type="entry name" value="SoxY domain"/>
    <property type="match status" value="1"/>
</dbReference>
<proteinExistence type="predicted"/>
<organism evidence="4 5">
    <name type="scientific">Labrys neptuniae</name>
    <dbReference type="NCBI Taxonomy" id="376174"/>
    <lineage>
        <taxon>Bacteria</taxon>
        <taxon>Pseudomonadati</taxon>
        <taxon>Pseudomonadota</taxon>
        <taxon>Alphaproteobacteria</taxon>
        <taxon>Hyphomicrobiales</taxon>
        <taxon>Xanthobacteraceae</taxon>
        <taxon>Labrys</taxon>
    </lineage>
</organism>
<feature type="domain" description="Ig-like SoxY" evidence="3">
    <location>
        <begin position="52"/>
        <end position="160"/>
    </location>
</feature>
<dbReference type="SUPFAM" id="SSF81296">
    <property type="entry name" value="E set domains"/>
    <property type="match status" value="1"/>
</dbReference>
<dbReference type="PROSITE" id="PS51318">
    <property type="entry name" value="TAT"/>
    <property type="match status" value="1"/>
</dbReference>
<reference evidence="4 5" key="1">
    <citation type="submission" date="2024-07" db="EMBL/GenBank/DDBJ databases">
        <title>Description of Labrys sedimenti sp. nov., isolated from a diclofenac-degrading enrichment culture.</title>
        <authorList>
            <person name="Tancsics A."/>
            <person name="Csepanyi A."/>
        </authorList>
    </citation>
    <scope>NUCLEOTIDE SEQUENCE [LARGE SCALE GENOMIC DNA]</scope>
    <source>
        <strain evidence="4 5">LMG 23578</strain>
    </source>
</reference>
<dbReference type="Gene3D" id="2.60.40.10">
    <property type="entry name" value="Immunoglobulins"/>
    <property type="match status" value="1"/>
</dbReference>
<feature type="region of interest" description="Disordered" evidence="1">
    <location>
        <begin position="251"/>
        <end position="278"/>
    </location>
</feature>
<feature type="compositionally biased region" description="Basic and acidic residues" evidence="1">
    <location>
        <begin position="251"/>
        <end position="272"/>
    </location>
</feature>
<dbReference type="Pfam" id="PF08770">
    <property type="entry name" value="SoxZ"/>
    <property type="match status" value="1"/>
</dbReference>
<dbReference type="InterPro" id="IPR032711">
    <property type="entry name" value="SoxY"/>
</dbReference>
<dbReference type="InterPro" id="IPR013783">
    <property type="entry name" value="Ig-like_fold"/>
</dbReference>